<keyword evidence="6 8" id="KW-1133">Transmembrane helix</keyword>
<evidence type="ECO:0000256" key="2">
    <source>
        <dbReference type="ARBA" id="ARBA00010199"/>
    </source>
</evidence>
<sequence length="204" mass="22133">FIGKSILGMLLKYSSATIAAEVLEIVYSLADAAYIGMRTQIGLSGYSASESIEYIIPIIGMLFMSGLNTQVSRLLSQNQTRLIKNIFLWSLLINSVVSLVLSIIFYSCLSPLQDLLNIVGDVKVASTRYLTPIIWGAVVTSNFHLFQGFSLGMGDVKLYSWLTIGSMALGLGVSPIFTIAAKLDEYGAGLARVLCNLIPTLAFF</sequence>
<dbReference type="InterPro" id="IPR052031">
    <property type="entry name" value="Membrane_Transporter-Flippase"/>
</dbReference>
<feature type="transmembrane region" description="Helical" evidence="8">
    <location>
        <begin position="54"/>
        <end position="75"/>
    </location>
</feature>
<dbReference type="PANTHER" id="PTHR43549">
    <property type="entry name" value="MULTIDRUG RESISTANCE PROTEIN YPNP-RELATED"/>
    <property type="match status" value="1"/>
</dbReference>
<organism evidence="9">
    <name type="scientific">Trepomonas sp. PC1</name>
    <dbReference type="NCBI Taxonomy" id="1076344"/>
    <lineage>
        <taxon>Eukaryota</taxon>
        <taxon>Metamonada</taxon>
        <taxon>Diplomonadida</taxon>
        <taxon>Hexamitidae</taxon>
        <taxon>Hexamitinae</taxon>
        <taxon>Trepomonas</taxon>
    </lineage>
</organism>
<gene>
    <name evidence="9" type="ORF">TPC1_17849</name>
</gene>
<dbReference type="AlphaFoldDB" id="A0A146K2S9"/>
<dbReference type="Pfam" id="PF01554">
    <property type="entry name" value="MatE"/>
    <property type="match status" value="1"/>
</dbReference>
<dbReference type="GO" id="GO:0042910">
    <property type="term" value="F:xenobiotic transmembrane transporter activity"/>
    <property type="evidence" value="ECO:0007669"/>
    <property type="project" value="InterPro"/>
</dbReference>
<evidence type="ECO:0000256" key="4">
    <source>
        <dbReference type="ARBA" id="ARBA00022475"/>
    </source>
</evidence>
<name>A0A146K2S9_9EUKA</name>
<keyword evidence="4" id="KW-1003">Cell membrane</keyword>
<dbReference type="EMBL" id="GDID01005848">
    <property type="protein sequence ID" value="JAP90758.1"/>
    <property type="molecule type" value="Transcribed_RNA"/>
</dbReference>
<evidence type="ECO:0000256" key="6">
    <source>
        <dbReference type="ARBA" id="ARBA00022989"/>
    </source>
</evidence>
<feature type="transmembrane region" description="Helical" evidence="8">
    <location>
        <begin position="158"/>
        <end position="180"/>
    </location>
</feature>
<reference evidence="9" key="1">
    <citation type="submission" date="2015-07" db="EMBL/GenBank/DDBJ databases">
        <title>Adaptation to a free-living lifestyle via gene acquisitions in the diplomonad Trepomonas sp. PC1.</title>
        <authorList>
            <person name="Xu F."/>
            <person name="Jerlstrom-Hultqvist J."/>
            <person name="Kolisko M."/>
            <person name="Simpson A.G.B."/>
            <person name="Roger A.J."/>
            <person name="Svard S.G."/>
            <person name="Andersson J.O."/>
        </authorList>
    </citation>
    <scope>NUCLEOTIDE SEQUENCE</scope>
    <source>
        <strain evidence="9">PC1</strain>
    </source>
</reference>
<comment type="subcellular location">
    <subcellularLocation>
        <location evidence="1">Cell membrane</location>
        <topology evidence="1">Multi-pass membrane protein</topology>
    </subcellularLocation>
</comment>
<proteinExistence type="inferred from homology"/>
<evidence type="ECO:0000256" key="8">
    <source>
        <dbReference type="SAM" id="Phobius"/>
    </source>
</evidence>
<evidence type="ECO:0000256" key="1">
    <source>
        <dbReference type="ARBA" id="ARBA00004651"/>
    </source>
</evidence>
<comment type="similarity">
    <text evidence="2">Belongs to the multi antimicrobial extrusion (MATE) (TC 2.A.66.1) family.</text>
</comment>
<evidence type="ECO:0000256" key="5">
    <source>
        <dbReference type="ARBA" id="ARBA00022692"/>
    </source>
</evidence>
<dbReference type="InterPro" id="IPR002528">
    <property type="entry name" value="MATE_fam"/>
</dbReference>
<dbReference type="GO" id="GO:0015297">
    <property type="term" value="F:antiporter activity"/>
    <property type="evidence" value="ECO:0007669"/>
    <property type="project" value="InterPro"/>
</dbReference>
<dbReference type="PANTHER" id="PTHR43549:SF2">
    <property type="entry name" value="MULTIDRUG RESISTANCE PROTEIN NORM-RELATED"/>
    <property type="match status" value="1"/>
</dbReference>
<evidence type="ECO:0000256" key="3">
    <source>
        <dbReference type="ARBA" id="ARBA00022448"/>
    </source>
</evidence>
<feature type="non-terminal residue" evidence="9">
    <location>
        <position position="1"/>
    </location>
</feature>
<feature type="transmembrane region" description="Helical" evidence="8">
    <location>
        <begin position="129"/>
        <end position="146"/>
    </location>
</feature>
<keyword evidence="7 8" id="KW-0472">Membrane</keyword>
<evidence type="ECO:0000313" key="9">
    <source>
        <dbReference type="EMBL" id="JAP90758.1"/>
    </source>
</evidence>
<protein>
    <submittedName>
        <fullName evidence="9">MatE efflux family protein</fullName>
    </submittedName>
</protein>
<accession>A0A146K2S9</accession>
<keyword evidence="3" id="KW-0813">Transport</keyword>
<dbReference type="GO" id="GO:0005886">
    <property type="term" value="C:plasma membrane"/>
    <property type="evidence" value="ECO:0007669"/>
    <property type="project" value="UniProtKB-SubCell"/>
</dbReference>
<feature type="non-terminal residue" evidence="9">
    <location>
        <position position="204"/>
    </location>
</feature>
<feature type="transmembrane region" description="Helical" evidence="8">
    <location>
        <begin position="87"/>
        <end position="109"/>
    </location>
</feature>
<keyword evidence="5 8" id="KW-0812">Transmembrane</keyword>
<evidence type="ECO:0000256" key="7">
    <source>
        <dbReference type="ARBA" id="ARBA00023136"/>
    </source>
</evidence>